<dbReference type="CDD" id="cd08650">
    <property type="entry name" value="FMT_core_HypX_N"/>
    <property type="match status" value="1"/>
</dbReference>
<dbReference type="InterPro" id="IPR002376">
    <property type="entry name" value="Formyl_transf_N"/>
</dbReference>
<dbReference type="InterPro" id="IPR001753">
    <property type="entry name" value="Enoyl-CoA_hydra/iso"/>
</dbReference>
<accession>B1Y5K3</accession>
<name>B1Y5K3_LEPCP</name>
<keyword evidence="3" id="KW-1185">Reference proteome</keyword>
<gene>
    <name evidence="2" type="ordered locus">Lcho_2450</name>
</gene>
<dbReference type="Pfam" id="PF00378">
    <property type="entry name" value="ECH_1"/>
    <property type="match status" value="1"/>
</dbReference>
<dbReference type="KEGG" id="lch:Lcho_2450"/>
<proteinExistence type="predicted"/>
<dbReference type="eggNOG" id="COG0223">
    <property type="taxonomic scope" value="Bacteria"/>
</dbReference>
<dbReference type="InterPro" id="IPR047180">
    <property type="entry name" value="HoxX-like"/>
</dbReference>
<dbReference type="Gene3D" id="3.90.226.10">
    <property type="entry name" value="2-enoyl-CoA Hydratase, Chain A, domain 1"/>
    <property type="match status" value="1"/>
</dbReference>
<dbReference type="CDD" id="cd06558">
    <property type="entry name" value="crotonase-like"/>
    <property type="match status" value="1"/>
</dbReference>
<dbReference type="SUPFAM" id="SSF52096">
    <property type="entry name" value="ClpP/crotonase"/>
    <property type="match status" value="1"/>
</dbReference>
<dbReference type="InterPro" id="IPR011034">
    <property type="entry name" value="Formyl_transferase-like_C_sf"/>
</dbReference>
<evidence type="ECO:0000259" key="1">
    <source>
        <dbReference type="Pfam" id="PF00551"/>
    </source>
</evidence>
<dbReference type="OrthoDB" id="580992at2"/>
<dbReference type="AlphaFoldDB" id="B1Y5K3"/>
<dbReference type="EMBL" id="CP001013">
    <property type="protein sequence ID" value="ACB34715.1"/>
    <property type="molecule type" value="Genomic_DNA"/>
</dbReference>
<dbReference type="HOGENOM" id="CLU_008537_1_0_4"/>
<dbReference type="STRING" id="395495.Lcho_2450"/>
<dbReference type="PIRSF" id="PIRSF006787">
    <property type="entry name" value="Hydrgn_mat_HoxX"/>
    <property type="match status" value="1"/>
</dbReference>
<evidence type="ECO:0000313" key="2">
    <source>
        <dbReference type="EMBL" id="ACB34715.1"/>
    </source>
</evidence>
<feature type="domain" description="Formyl transferase N-terminal" evidence="1">
    <location>
        <begin position="39"/>
        <end position="132"/>
    </location>
</feature>
<dbReference type="InterPro" id="IPR029045">
    <property type="entry name" value="ClpP/crotonase-like_dom_sf"/>
</dbReference>
<dbReference type="InterPro" id="IPR009188">
    <property type="entry name" value="NiFe-hyd_mat_HypX/HoxX"/>
</dbReference>
<dbReference type="SUPFAM" id="SSF50486">
    <property type="entry name" value="FMT C-terminal domain-like"/>
    <property type="match status" value="1"/>
</dbReference>
<protein>
    <submittedName>
        <fullName evidence="2">Formyl transferase domain protein</fullName>
    </submittedName>
</protein>
<organism evidence="2 3">
    <name type="scientific">Leptothrix cholodnii (strain ATCC 51168 / LMG 8142 / SP-6)</name>
    <name type="common">Leptothrix discophora (strain SP-6)</name>
    <dbReference type="NCBI Taxonomy" id="395495"/>
    <lineage>
        <taxon>Bacteria</taxon>
        <taxon>Pseudomonadati</taxon>
        <taxon>Pseudomonadota</taxon>
        <taxon>Betaproteobacteria</taxon>
        <taxon>Burkholderiales</taxon>
        <taxon>Sphaerotilaceae</taxon>
        <taxon>Leptothrix</taxon>
    </lineage>
</organism>
<dbReference type="eggNOG" id="COG1024">
    <property type="taxonomic scope" value="Bacteria"/>
</dbReference>
<dbReference type="RefSeq" id="WP_012347471.1">
    <property type="nucleotide sequence ID" value="NC_010524.1"/>
</dbReference>
<reference evidence="2 3" key="1">
    <citation type="submission" date="2008-03" db="EMBL/GenBank/DDBJ databases">
        <title>Complete sequence of Leptothrix cholodnii SP-6.</title>
        <authorList>
            <consortium name="US DOE Joint Genome Institute"/>
            <person name="Copeland A."/>
            <person name="Lucas S."/>
            <person name="Lapidus A."/>
            <person name="Glavina del Rio T."/>
            <person name="Dalin E."/>
            <person name="Tice H."/>
            <person name="Bruce D."/>
            <person name="Goodwin L."/>
            <person name="Pitluck S."/>
            <person name="Chertkov O."/>
            <person name="Brettin T."/>
            <person name="Detter J.C."/>
            <person name="Han C."/>
            <person name="Kuske C.R."/>
            <person name="Schmutz J."/>
            <person name="Larimer F."/>
            <person name="Land M."/>
            <person name="Hauser L."/>
            <person name="Kyrpides N."/>
            <person name="Lykidis A."/>
            <person name="Emerson D."/>
            <person name="Richardson P."/>
        </authorList>
    </citation>
    <scope>NUCLEOTIDE SEQUENCE [LARGE SCALE GENOMIC DNA]</scope>
    <source>
        <strain evidence="3">ATCC 51168 / LMG 8142 / SP-6</strain>
    </source>
</reference>
<dbReference type="InterPro" id="IPR036477">
    <property type="entry name" value="Formyl_transf_N_sf"/>
</dbReference>
<dbReference type="SUPFAM" id="SSF53328">
    <property type="entry name" value="Formyltransferase"/>
    <property type="match status" value="1"/>
</dbReference>
<dbReference type="Proteomes" id="UP000001693">
    <property type="component" value="Chromosome"/>
</dbReference>
<sequence length="590" mass="64062">MRILLLAHAFNGLTQRLFCALREAGHTVSVELDIADAVTEEAVALFEPDLVIAPFLKRRIAESVWSTRPCLIVHPGPPGDGGPASLDWAVWRGEAEWGVTVLQATGDFDAGPVWAWRAFAVREGASKASLYRHEVTRCATESVLEALTRFAPGTRGPVPPPSLPATLGQWQGPMTAAMRAIDWSADDTATVLRKIAAADGHPGAPDVLFGRVCRLHDAHAASAGALAAVPHGAPGDVIARRGPALLRRTRDGGVWIGHVRCQPLADEPALKLAATRAFAAETAALPELAVPLLRKPDEPDEWDELHYDELGPAGARVGWLRFDFHNGAMSTRQCERLRDALRFARARDTQVLVLAGGSDFFSNGIHLHDIEASAHDAGDSAADASMRNIVAMNDVVLELLTLTDRLTVALLQGNAGAGGCFLAFAADTVWAHAGVVLNPHYKNMGNLYGSEYWTYTLPLRAGAAQADALTRRVMQGRLPMSAHEARSLGLVDAVLADDAAALRNTAQQAALTLAAAHDLAERVAAKQRRRADDESRRPLAAWRDDELRQMHRNFYGFDPSYHVARHHFVTRKPRAWTPRHLALHRRPGPR</sequence>
<evidence type="ECO:0000313" key="3">
    <source>
        <dbReference type="Proteomes" id="UP000001693"/>
    </source>
</evidence>
<dbReference type="PANTHER" id="PTHR43388:SF1">
    <property type="entry name" value="HYDROGENASE MATURATION FACTOR HOXX"/>
    <property type="match status" value="1"/>
</dbReference>
<dbReference type="PANTHER" id="PTHR43388">
    <property type="entry name" value="HYDROGENASE MATURATION FACTOR HOXX"/>
    <property type="match status" value="1"/>
</dbReference>
<dbReference type="Gene3D" id="3.40.50.12230">
    <property type="match status" value="1"/>
</dbReference>
<keyword evidence="2" id="KW-0808">Transferase</keyword>
<dbReference type="GO" id="GO:0016740">
    <property type="term" value="F:transferase activity"/>
    <property type="evidence" value="ECO:0007669"/>
    <property type="project" value="UniProtKB-KW"/>
</dbReference>
<dbReference type="Pfam" id="PF00551">
    <property type="entry name" value="Formyl_trans_N"/>
    <property type="match status" value="1"/>
</dbReference>